<comment type="similarity">
    <text evidence="1">Belongs to the BolA/IbaG family.</text>
</comment>
<dbReference type="SUPFAM" id="SSF82657">
    <property type="entry name" value="BolA-like"/>
    <property type="match status" value="1"/>
</dbReference>
<dbReference type="GO" id="GO:0016226">
    <property type="term" value="P:iron-sulfur cluster assembly"/>
    <property type="evidence" value="ECO:0007669"/>
    <property type="project" value="TreeGrafter"/>
</dbReference>
<dbReference type="Gene3D" id="3.30.300.90">
    <property type="entry name" value="BolA-like"/>
    <property type="match status" value="1"/>
</dbReference>
<dbReference type="InterPro" id="IPR002634">
    <property type="entry name" value="BolA"/>
</dbReference>
<evidence type="ECO:0000313" key="2">
    <source>
        <dbReference type="EMBL" id="BBA37359.1"/>
    </source>
</evidence>
<dbReference type="Proteomes" id="UP000266313">
    <property type="component" value="Chromosome"/>
</dbReference>
<proteinExistence type="inferred from homology"/>
<reference evidence="2 3" key="1">
    <citation type="submission" date="2016-12" db="EMBL/GenBank/DDBJ databases">
        <title>Genome sequencing of Methylocaldum marinum.</title>
        <authorList>
            <person name="Takeuchi M."/>
            <person name="Kamagata Y."/>
            <person name="Hiraoka S."/>
            <person name="Oshima K."/>
            <person name="Hattori M."/>
            <person name="Iwasaki W."/>
        </authorList>
    </citation>
    <scope>NUCLEOTIDE SEQUENCE [LARGE SCALE GENOMIC DNA]</scope>
    <source>
        <strain evidence="2 3">S8</strain>
    </source>
</reference>
<dbReference type="InterPro" id="IPR036065">
    <property type="entry name" value="BolA-like_sf"/>
</dbReference>
<evidence type="ECO:0000313" key="3">
    <source>
        <dbReference type="Proteomes" id="UP000266313"/>
    </source>
</evidence>
<dbReference type="EMBL" id="AP017928">
    <property type="protein sequence ID" value="BBA37359.1"/>
    <property type="molecule type" value="Genomic_DNA"/>
</dbReference>
<dbReference type="AlphaFoldDB" id="A0A250L3H2"/>
<dbReference type="RefSeq" id="WP_119632357.1">
    <property type="nucleotide sequence ID" value="NZ_AP017928.1"/>
</dbReference>
<name>A0A250L3H2_9GAMM</name>
<dbReference type="PIRSF" id="PIRSF003113">
    <property type="entry name" value="BolA"/>
    <property type="match status" value="1"/>
</dbReference>
<sequence>MTTDRVARLRVLLEQAFEPVQLNIVDDSRSHAGHAHEGGGHFFVSLCSRHFEGRSMLERHRLVYSAVSEMMPGDIHALSITALTPAEQAA</sequence>
<dbReference type="KEGG" id="mmai:sS8_5442"/>
<dbReference type="Pfam" id="PF01722">
    <property type="entry name" value="BolA"/>
    <property type="match status" value="1"/>
</dbReference>
<evidence type="ECO:0000256" key="1">
    <source>
        <dbReference type="RuleBase" id="RU003860"/>
    </source>
</evidence>
<dbReference type="OrthoDB" id="9801469at2"/>
<accession>A0A250L3H2</accession>
<dbReference type="PANTHER" id="PTHR46230:SF7">
    <property type="entry name" value="BOLA-LIKE PROTEIN 1"/>
    <property type="match status" value="1"/>
</dbReference>
<protein>
    <submittedName>
        <fullName evidence="2">Transcriptional regulator, BolA protein family</fullName>
    </submittedName>
</protein>
<keyword evidence="3" id="KW-1185">Reference proteome</keyword>
<dbReference type="PANTHER" id="PTHR46230">
    <property type="match status" value="1"/>
</dbReference>
<gene>
    <name evidence="2" type="ORF">sS8_5442</name>
</gene>
<organism evidence="2 3">
    <name type="scientific">Methylocaldum marinum</name>
    <dbReference type="NCBI Taxonomy" id="1432792"/>
    <lineage>
        <taxon>Bacteria</taxon>
        <taxon>Pseudomonadati</taxon>
        <taxon>Pseudomonadota</taxon>
        <taxon>Gammaproteobacteria</taxon>
        <taxon>Methylococcales</taxon>
        <taxon>Methylococcaceae</taxon>
        <taxon>Methylocaldum</taxon>
    </lineage>
</organism>